<accession>A0A0S4JEB2</accession>
<organism evidence="1 2">
    <name type="scientific">Bodo saltans</name>
    <name type="common">Flagellated protozoan</name>
    <dbReference type="NCBI Taxonomy" id="75058"/>
    <lineage>
        <taxon>Eukaryota</taxon>
        <taxon>Discoba</taxon>
        <taxon>Euglenozoa</taxon>
        <taxon>Kinetoplastea</taxon>
        <taxon>Metakinetoplastina</taxon>
        <taxon>Eubodonida</taxon>
        <taxon>Bodonidae</taxon>
        <taxon>Bodo</taxon>
    </lineage>
</organism>
<protein>
    <submittedName>
        <fullName evidence="1">Uncharacterized protein</fullName>
    </submittedName>
</protein>
<name>A0A0S4JEB2_BODSA</name>
<dbReference type="InterPro" id="IPR042541">
    <property type="entry name" value="BART_sf"/>
</dbReference>
<dbReference type="Gene3D" id="1.20.1520.10">
    <property type="entry name" value="ADP-ribosylation factor-like 2-binding protein, domain"/>
    <property type="match status" value="1"/>
</dbReference>
<dbReference type="AlphaFoldDB" id="A0A0S4JEB2"/>
<evidence type="ECO:0000313" key="1">
    <source>
        <dbReference type="EMBL" id="CUG88508.1"/>
    </source>
</evidence>
<evidence type="ECO:0000313" key="2">
    <source>
        <dbReference type="Proteomes" id="UP000051952"/>
    </source>
</evidence>
<keyword evidence="2" id="KW-1185">Reference proteome</keyword>
<dbReference type="Proteomes" id="UP000051952">
    <property type="component" value="Unassembled WGS sequence"/>
</dbReference>
<dbReference type="EMBL" id="CYKH01001647">
    <property type="protein sequence ID" value="CUG88508.1"/>
    <property type="molecule type" value="Genomic_DNA"/>
</dbReference>
<sequence>MQKCSCISDDTCVRLLYCCHFLFCKESTPTHSTIMTDTPPPEFDPEDLCEDEEVFACGDGGTEEDQEFDEIIGVIEDFMISFNPVDMLKDLPSLATVESDHERHNHHKKLVDTIEERLDTHIAEMLPGKHMADIAAMIEGRMAEVSEEVWEFVSHGCMDYVSFLALWKEKQP</sequence>
<proteinExistence type="predicted"/>
<dbReference type="OrthoDB" id="302784at2759"/>
<dbReference type="VEuPathDB" id="TriTrypDB:BSAL_15760"/>
<dbReference type="OMA" id="EGCFDYE"/>
<gene>
    <name evidence="1" type="ORF">BSAL_15760</name>
</gene>
<reference evidence="2" key="1">
    <citation type="submission" date="2015-09" db="EMBL/GenBank/DDBJ databases">
        <authorList>
            <consortium name="Pathogen Informatics"/>
        </authorList>
    </citation>
    <scope>NUCLEOTIDE SEQUENCE [LARGE SCALE GENOMIC DNA]</scope>
    <source>
        <strain evidence="2">Lake Konstanz</strain>
    </source>
</reference>